<dbReference type="Pfam" id="PF00196">
    <property type="entry name" value="GerE"/>
    <property type="match status" value="1"/>
</dbReference>
<accession>A0ABQ3UNT6</accession>
<dbReference type="RefSeq" id="WP_201371106.1">
    <property type="nucleotide sequence ID" value="NZ_BNJG01000001.1"/>
</dbReference>
<feature type="domain" description="HTH luxR-type" evidence="1">
    <location>
        <begin position="951"/>
        <end position="1016"/>
    </location>
</feature>
<name>A0ABQ3UNT6_9CHLR</name>
<dbReference type="Gene3D" id="3.40.50.300">
    <property type="entry name" value="P-loop containing nucleotide triphosphate hydrolases"/>
    <property type="match status" value="1"/>
</dbReference>
<dbReference type="CDD" id="cd06170">
    <property type="entry name" value="LuxR_C_like"/>
    <property type="match status" value="1"/>
</dbReference>
<organism evidence="2 3">
    <name type="scientific">Ktedonobacter robiniae</name>
    <dbReference type="NCBI Taxonomy" id="2778365"/>
    <lineage>
        <taxon>Bacteria</taxon>
        <taxon>Bacillati</taxon>
        <taxon>Chloroflexota</taxon>
        <taxon>Ktedonobacteria</taxon>
        <taxon>Ktedonobacterales</taxon>
        <taxon>Ktedonobacteraceae</taxon>
        <taxon>Ktedonobacter</taxon>
    </lineage>
</organism>
<dbReference type="InterPro" id="IPR027417">
    <property type="entry name" value="P-loop_NTPase"/>
</dbReference>
<sequence>MARTQIPTASYDRLLLLDSAGSPLSHIVIGSPEWYKWLQDEQHASFAYKSESGNFTARREQLRRGWYWYGYRKRENKLHKVYLGKSEELSLERLSLAARALSGQSLAQENLKRRQVVEELLTTIEPADKRAALDVSDEVASPHKDDVGGMVASNKYYLLSQLTPLVGRDQEAHEVAELLRATHVRLLTLTGTGGIGKTRLSLQVATELLNTFADGVYLVLLATVTVPRQVPIFIANALGLGEAGEGALVERLYAFLKEKRLLLILDNFEQVIAAAPQLVELLARCPQVKILVTSRAVLHVVGEQEYPVLPLPLPVQDQVDTQVLAQSAAVQLFVQRAQAVQPGFRLTAENAATIAAITRRLDGLPLAIELAAARMKVFSPQALLQRLEKRLPLLTSTTQDVPERQQTLSNTLDWSYDLLAPLEQRLFKRLSIFAGGCTLPMIEHLYASLEQALGIDQERSLLLDDLTSLIDKSLLSRVEQEDHEARFFMLEIIREYGLERLQQEEDVAEVQRAYAYYWQQQALMSEKDMDRHQDQEMWRIRLEHKNLRTALIWFAQQGQWDDALKLASALWWFWWAKGYIGEGRRTLEWLLSSAKEVSPFWYAKALSVTALMIVLQGEYKQAIALAEKSRVIFAELEQEFGQGMALWTIGHAYVMIGEGEQARTALEAAGALMRNKGHRWANAAVLERLASLARDEGDLEQALSLCEQSLAIHQQAGSTWGQARALWMLGLIHFSRADLLKSTLALEACIERAGRVGDRISISYASVLLGVLKGLYGDMQEGGALIEQGLQLARDLGDQRGMSWGLTLLGWSYALQGEYTRARECQEESLSLLAVTNYEYKSFVAYALDGLALAVVGQGYPAWAARLWGAAQAVRQGGRSVPAIPSTIQSIFSEFVQQARALLGEEPFKLAFAEGLTMTPSQVLQARSQAPLSLSSASIPNNEESHTAAPNSTVLAGLTTREIEVLRLLATGMTSAQIAEKLVISILTVNTHVRSIYSKLGVTSRSAATRYALEHKLLP</sequence>
<reference evidence="2 3" key="1">
    <citation type="journal article" date="2021" name="Int. J. Syst. Evol. Microbiol.">
        <title>Reticulibacter mediterranei gen. nov., sp. nov., within the new family Reticulibacteraceae fam. nov., and Ktedonospora formicarum gen. nov., sp. nov., Ktedonobacter robiniae sp. nov., Dictyobacter formicarum sp. nov. and Dictyobacter arantiisoli sp. nov., belonging to the class Ktedonobacteria.</title>
        <authorList>
            <person name="Yabe S."/>
            <person name="Zheng Y."/>
            <person name="Wang C.M."/>
            <person name="Sakai Y."/>
            <person name="Abe K."/>
            <person name="Yokota A."/>
            <person name="Donadio S."/>
            <person name="Cavaletti L."/>
            <person name="Monciardini P."/>
        </authorList>
    </citation>
    <scope>NUCLEOTIDE SEQUENCE [LARGE SCALE GENOMIC DNA]</scope>
    <source>
        <strain evidence="2 3">SOSP1-30</strain>
    </source>
</reference>
<dbReference type="SUPFAM" id="SSF46894">
    <property type="entry name" value="C-terminal effector domain of the bipartite response regulators"/>
    <property type="match status" value="1"/>
</dbReference>
<evidence type="ECO:0000313" key="2">
    <source>
        <dbReference type="EMBL" id="GHO54381.1"/>
    </source>
</evidence>
<dbReference type="InterPro" id="IPR011990">
    <property type="entry name" value="TPR-like_helical_dom_sf"/>
</dbReference>
<dbReference type="Gene3D" id="1.10.10.10">
    <property type="entry name" value="Winged helix-like DNA-binding domain superfamily/Winged helix DNA-binding domain"/>
    <property type="match status" value="1"/>
</dbReference>
<dbReference type="InterPro" id="IPR016032">
    <property type="entry name" value="Sig_transdc_resp-reg_C-effctor"/>
</dbReference>
<comment type="caution">
    <text evidence="2">The sequence shown here is derived from an EMBL/GenBank/DDBJ whole genome shotgun (WGS) entry which is preliminary data.</text>
</comment>
<dbReference type="PANTHER" id="PTHR47691">
    <property type="entry name" value="REGULATOR-RELATED"/>
    <property type="match status" value="1"/>
</dbReference>
<dbReference type="PROSITE" id="PS50043">
    <property type="entry name" value="HTH_LUXR_2"/>
    <property type="match status" value="1"/>
</dbReference>
<dbReference type="Gene3D" id="1.25.40.10">
    <property type="entry name" value="Tetratricopeptide repeat domain"/>
    <property type="match status" value="1"/>
</dbReference>
<dbReference type="InterPro" id="IPR036388">
    <property type="entry name" value="WH-like_DNA-bd_sf"/>
</dbReference>
<evidence type="ECO:0000259" key="1">
    <source>
        <dbReference type="PROSITE" id="PS50043"/>
    </source>
</evidence>
<dbReference type="PROSITE" id="PS00622">
    <property type="entry name" value="HTH_LUXR_1"/>
    <property type="match status" value="1"/>
</dbReference>
<gene>
    <name evidence="2" type="ORF">KSB_28560</name>
</gene>
<keyword evidence="3" id="KW-1185">Reference proteome</keyword>
<dbReference type="PRINTS" id="PR00038">
    <property type="entry name" value="HTHLUXR"/>
</dbReference>
<dbReference type="Pfam" id="PF00931">
    <property type="entry name" value="NB-ARC"/>
    <property type="match status" value="1"/>
</dbReference>
<protein>
    <recommendedName>
        <fullName evidence="1">HTH luxR-type domain-containing protein</fullName>
    </recommendedName>
</protein>
<dbReference type="SUPFAM" id="SSF48452">
    <property type="entry name" value="TPR-like"/>
    <property type="match status" value="2"/>
</dbReference>
<dbReference type="EMBL" id="BNJG01000001">
    <property type="protein sequence ID" value="GHO54381.1"/>
    <property type="molecule type" value="Genomic_DNA"/>
</dbReference>
<dbReference type="Proteomes" id="UP000654345">
    <property type="component" value="Unassembled WGS sequence"/>
</dbReference>
<dbReference type="InterPro" id="IPR000792">
    <property type="entry name" value="Tscrpt_reg_LuxR_C"/>
</dbReference>
<evidence type="ECO:0000313" key="3">
    <source>
        <dbReference type="Proteomes" id="UP000654345"/>
    </source>
</evidence>
<dbReference type="SMART" id="SM00421">
    <property type="entry name" value="HTH_LUXR"/>
    <property type="match status" value="1"/>
</dbReference>
<dbReference type="InterPro" id="IPR058852">
    <property type="entry name" value="HTH_77"/>
</dbReference>
<dbReference type="InterPro" id="IPR019734">
    <property type="entry name" value="TPR_rpt"/>
</dbReference>
<dbReference type="SMART" id="SM00028">
    <property type="entry name" value="TPR"/>
    <property type="match status" value="5"/>
</dbReference>
<dbReference type="SUPFAM" id="SSF52540">
    <property type="entry name" value="P-loop containing nucleoside triphosphate hydrolases"/>
    <property type="match status" value="1"/>
</dbReference>
<proteinExistence type="predicted"/>
<dbReference type="PRINTS" id="PR00364">
    <property type="entry name" value="DISEASERSIST"/>
</dbReference>
<dbReference type="Pfam" id="PF25872">
    <property type="entry name" value="HTH_77"/>
    <property type="match status" value="1"/>
</dbReference>
<dbReference type="PANTHER" id="PTHR47691:SF3">
    <property type="entry name" value="HTH-TYPE TRANSCRIPTIONAL REGULATOR RV0890C-RELATED"/>
    <property type="match status" value="1"/>
</dbReference>
<dbReference type="InterPro" id="IPR002182">
    <property type="entry name" value="NB-ARC"/>
</dbReference>